<name>A0A7W9W329_9FIRM</name>
<dbReference type="PANTHER" id="PTHR42967:SF1">
    <property type="entry name" value="MBL FOLD METALLO-HYDROLASE"/>
    <property type="match status" value="1"/>
</dbReference>
<dbReference type="Proteomes" id="UP000522163">
    <property type="component" value="Unassembled WGS sequence"/>
</dbReference>
<dbReference type="Gene3D" id="3.60.15.10">
    <property type="entry name" value="Ribonuclease Z/Hydroxyacylglutathione hydrolase-like"/>
    <property type="match status" value="1"/>
</dbReference>
<evidence type="ECO:0000313" key="2">
    <source>
        <dbReference type="Proteomes" id="UP000522163"/>
    </source>
</evidence>
<dbReference type="PANTHER" id="PTHR42967">
    <property type="entry name" value="METAL DEPENDENT HYDROLASE"/>
    <property type="match status" value="1"/>
</dbReference>
<evidence type="ECO:0000313" key="1">
    <source>
        <dbReference type="EMBL" id="MBB6042093.1"/>
    </source>
</evidence>
<dbReference type="SUPFAM" id="SSF56281">
    <property type="entry name" value="Metallo-hydrolase/oxidoreductase"/>
    <property type="match status" value="1"/>
</dbReference>
<dbReference type="RefSeq" id="WP_183684609.1">
    <property type="nucleotide sequence ID" value="NZ_JACHHH010000012.1"/>
</dbReference>
<reference evidence="1 2" key="1">
    <citation type="submission" date="2020-08" db="EMBL/GenBank/DDBJ databases">
        <title>Genomic Encyclopedia of Type Strains, Phase IV (KMG-IV): sequencing the most valuable type-strain genomes for metagenomic binning, comparative biology and taxonomic classification.</title>
        <authorList>
            <person name="Goeker M."/>
        </authorList>
    </citation>
    <scope>NUCLEOTIDE SEQUENCE [LARGE SCALE GENOMIC DNA]</scope>
    <source>
        <strain evidence="1 2">DSM 17245</strain>
    </source>
</reference>
<organism evidence="1 2">
    <name type="scientific">Oribacterium sinus</name>
    <dbReference type="NCBI Taxonomy" id="237576"/>
    <lineage>
        <taxon>Bacteria</taxon>
        <taxon>Bacillati</taxon>
        <taxon>Bacillota</taxon>
        <taxon>Clostridia</taxon>
        <taxon>Lachnospirales</taxon>
        <taxon>Lachnospiraceae</taxon>
        <taxon>Oribacterium</taxon>
    </lineage>
</organism>
<gene>
    <name evidence="1" type="ORF">HNQ46_002089</name>
</gene>
<dbReference type="InterPro" id="IPR036866">
    <property type="entry name" value="RibonucZ/Hydroxyglut_hydro"/>
</dbReference>
<dbReference type="GeneID" id="85015608"/>
<dbReference type="Pfam" id="PF13483">
    <property type="entry name" value="Lactamase_B_3"/>
    <property type="match status" value="1"/>
</dbReference>
<comment type="caution">
    <text evidence="1">The sequence shown here is derived from an EMBL/GenBank/DDBJ whole genome shotgun (WGS) entry which is preliminary data.</text>
</comment>
<proteinExistence type="predicted"/>
<dbReference type="AlphaFoldDB" id="A0A7W9W329"/>
<accession>A0A7W9W329</accession>
<sequence length="228" mass="26757">MKVTYLNHSGFLLELEDCYIIFDYYRGELPPLNKKKEVFVFCSHVHGDHYNPKIFSLLDGQGMSYQAVLANDIRDEKRLSKVKHCFVEADKSYPLDHGIQLETLLSNDSGVAFILKTKEGSIYHAGDLNDWYWEGEPEEDNRRLREIYHREISRIKGRHFDLAFVPLDPRLEAHYADGILYFLENVDCDAIFPMHYWGEPAVIQRFLTEYPKYRSRINNTETAKGEKL</sequence>
<protein>
    <submittedName>
        <fullName evidence="1">L-ascorbate metabolism protein UlaG (Beta-lactamase superfamily)</fullName>
    </submittedName>
</protein>
<dbReference type="EMBL" id="JACHHH010000012">
    <property type="protein sequence ID" value="MBB6042093.1"/>
    <property type="molecule type" value="Genomic_DNA"/>
</dbReference>